<dbReference type="Pfam" id="PF06939">
    <property type="entry name" value="DUF1286"/>
    <property type="match status" value="1"/>
</dbReference>
<evidence type="ECO:0000256" key="1">
    <source>
        <dbReference type="SAM" id="Phobius"/>
    </source>
</evidence>
<reference evidence="2 3" key="1">
    <citation type="submission" date="2020-02" db="EMBL/GenBank/DDBJ databases">
        <title>Comparative genome analysis reveals the metabolism and evolution of the thermophilic archaeal genus Metallosphaera.</title>
        <authorList>
            <person name="Jiang C."/>
        </authorList>
    </citation>
    <scope>NUCLEOTIDE SEQUENCE [LARGE SCALE GENOMIC DNA]</scope>
    <source>
        <strain evidence="2 3">Ric-A</strain>
    </source>
</reference>
<evidence type="ECO:0000313" key="3">
    <source>
        <dbReference type="Proteomes" id="UP000509301"/>
    </source>
</evidence>
<keyword evidence="1" id="KW-0472">Membrane</keyword>
<dbReference type="EMBL" id="CP049074">
    <property type="protein sequence ID" value="QKQ99182.1"/>
    <property type="molecule type" value="Genomic_DNA"/>
</dbReference>
<dbReference type="InterPro" id="IPR009705">
    <property type="entry name" value="DUF1286"/>
</dbReference>
<dbReference type="KEGG" id="mten:GWK48_01135"/>
<keyword evidence="3" id="KW-1185">Reference proteome</keyword>
<dbReference type="RefSeq" id="WP_174628829.1">
    <property type="nucleotide sequence ID" value="NZ_CP049074.1"/>
</dbReference>
<organism evidence="2 3">
    <name type="scientific">Metallosphaera tengchongensis</name>
    <dbReference type="NCBI Taxonomy" id="1532350"/>
    <lineage>
        <taxon>Archaea</taxon>
        <taxon>Thermoproteota</taxon>
        <taxon>Thermoprotei</taxon>
        <taxon>Sulfolobales</taxon>
        <taxon>Sulfolobaceae</taxon>
        <taxon>Metallosphaera</taxon>
    </lineage>
</organism>
<feature type="transmembrane region" description="Helical" evidence="1">
    <location>
        <begin position="130"/>
        <end position="149"/>
    </location>
</feature>
<accession>A0A6N0NTE5</accession>
<gene>
    <name evidence="2" type="ORF">GWK48_01135</name>
</gene>
<feature type="transmembrane region" description="Helical" evidence="1">
    <location>
        <begin position="67"/>
        <end position="93"/>
    </location>
</feature>
<dbReference type="Proteomes" id="UP000509301">
    <property type="component" value="Chromosome"/>
</dbReference>
<protein>
    <submittedName>
        <fullName evidence="2">DUF1286 domain-containing protein</fullName>
    </submittedName>
</protein>
<dbReference type="OrthoDB" id="34167at2157"/>
<sequence length="159" mass="17969">MKLLTHYVFTTGVLTLMSSPFLGFYDSLLVSFIIAWISNSLIDRLGHEVRYGYIRRTPRTHTLLRSLPWGILPSLPLSLILGVPIIAFLGIVAGPSHLVLDVLTERGIYVKRRGRWVRYALAHFAYNNPLLNGLFILIGAVFLYIAMLIQSQPLTTLLF</sequence>
<keyword evidence="1" id="KW-0812">Transmembrane</keyword>
<keyword evidence="1" id="KW-1133">Transmembrane helix</keyword>
<evidence type="ECO:0000313" key="2">
    <source>
        <dbReference type="EMBL" id="QKQ99182.1"/>
    </source>
</evidence>
<dbReference type="GeneID" id="55640507"/>
<dbReference type="AlphaFoldDB" id="A0A6N0NTE5"/>
<name>A0A6N0NTE5_9CREN</name>
<proteinExistence type="predicted"/>